<dbReference type="SMART" id="SM00862">
    <property type="entry name" value="Trans_reg_C"/>
    <property type="match status" value="1"/>
</dbReference>
<keyword evidence="7" id="KW-1185">Reference proteome</keyword>
<dbReference type="RefSeq" id="WP_240589610.1">
    <property type="nucleotide sequence ID" value="NZ_JAKUDL010000001.1"/>
</dbReference>
<feature type="region of interest" description="Disordered" evidence="4">
    <location>
        <begin position="125"/>
        <end position="149"/>
    </location>
</feature>
<dbReference type="Pfam" id="PF00486">
    <property type="entry name" value="Trans_reg_C"/>
    <property type="match status" value="1"/>
</dbReference>
<organism evidence="6 7">
    <name type="scientific">Shewanella zhuhaiensis</name>
    <dbReference type="NCBI Taxonomy" id="2919576"/>
    <lineage>
        <taxon>Bacteria</taxon>
        <taxon>Pseudomonadati</taxon>
        <taxon>Pseudomonadota</taxon>
        <taxon>Gammaproteobacteria</taxon>
        <taxon>Alteromonadales</taxon>
        <taxon>Shewanellaceae</taxon>
        <taxon>Shewanella</taxon>
    </lineage>
</organism>
<dbReference type="Proteomes" id="UP001297581">
    <property type="component" value="Unassembled WGS sequence"/>
</dbReference>
<evidence type="ECO:0000259" key="5">
    <source>
        <dbReference type="PROSITE" id="PS51755"/>
    </source>
</evidence>
<dbReference type="SUPFAM" id="SSF82171">
    <property type="entry name" value="DPP6 N-terminal domain-like"/>
    <property type="match status" value="1"/>
</dbReference>
<dbReference type="PANTHER" id="PTHR36842">
    <property type="entry name" value="PROTEIN TOLB HOMOLOG"/>
    <property type="match status" value="1"/>
</dbReference>
<protein>
    <submittedName>
        <fullName evidence="6">Winged helix-turn-helix domain-containing protein</fullName>
    </submittedName>
</protein>
<dbReference type="InterPro" id="IPR011659">
    <property type="entry name" value="WD40"/>
</dbReference>
<proteinExistence type="inferred from homology"/>
<dbReference type="GO" id="GO:0006355">
    <property type="term" value="P:regulation of DNA-templated transcription"/>
    <property type="evidence" value="ECO:0007669"/>
    <property type="project" value="InterPro"/>
</dbReference>
<reference evidence="6 7" key="1">
    <citation type="submission" date="2022-02" db="EMBL/GenBank/DDBJ databases">
        <title>The genome sequence of Shewanella sp. 3B26.</title>
        <authorList>
            <person name="Du J."/>
        </authorList>
    </citation>
    <scope>NUCLEOTIDE SEQUENCE [LARGE SCALE GENOMIC DNA]</scope>
    <source>
        <strain evidence="6 7">3B26</strain>
    </source>
</reference>
<name>A0AAJ1EWG6_9GAMM</name>
<evidence type="ECO:0000256" key="3">
    <source>
        <dbReference type="PROSITE-ProRule" id="PRU01091"/>
    </source>
</evidence>
<evidence type="ECO:0000313" key="7">
    <source>
        <dbReference type="Proteomes" id="UP001297581"/>
    </source>
</evidence>
<accession>A0AAJ1EWG6</accession>
<evidence type="ECO:0000256" key="4">
    <source>
        <dbReference type="SAM" id="MobiDB-lite"/>
    </source>
</evidence>
<evidence type="ECO:0000256" key="2">
    <source>
        <dbReference type="ARBA" id="ARBA00023125"/>
    </source>
</evidence>
<dbReference type="Gene3D" id="1.10.10.10">
    <property type="entry name" value="Winged helix-like DNA-binding domain superfamily/Winged helix DNA-binding domain"/>
    <property type="match status" value="1"/>
</dbReference>
<dbReference type="InterPro" id="IPR011042">
    <property type="entry name" value="6-blade_b-propeller_TolB-like"/>
</dbReference>
<keyword evidence="2 3" id="KW-0238">DNA-binding</keyword>
<dbReference type="Pfam" id="PF07676">
    <property type="entry name" value="PD40"/>
    <property type="match status" value="2"/>
</dbReference>
<dbReference type="PROSITE" id="PS51755">
    <property type="entry name" value="OMPR_PHOB"/>
    <property type="match status" value="1"/>
</dbReference>
<dbReference type="SUPFAM" id="SSF50993">
    <property type="entry name" value="Peptidase/esterase 'gauge' domain"/>
    <property type="match status" value="1"/>
</dbReference>
<dbReference type="EMBL" id="JAKUDL010000001">
    <property type="protein sequence ID" value="MCH4292984.1"/>
    <property type="molecule type" value="Genomic_DNA"/>
</dbReference>
<dbReference type="GO" id="GO:0003677">
    <property type="term" value="F:DNA binding"/>
    <property type="evidence" value="ECO:0007669"/>
    <property type="project" value="UniProtKB-UniRule"/>
</dbReference>
<gene>
    <name evidence="6" type="ORF">MJ923_01535</name>
</gene>
<dbReference type="GO" id="GO:0000160">
    <property type="term" value="P:phosphorelay signal transduction system"/>
    <property type="evidence" value="ECO:0007669"/>
    <property type="project" value="InterPro"/>
</dbReference>
<feature type="DNA-binding region" description="OmpR/PhoB-type" evidence="3">
    <location>
        <begin position="4"/>
        <end position="102"/>
    </location>
</feature>
<dbReference type="Gene3D" id="2.120.10.30">
    <property type="entry name" value="TolB, C-terminal domain"/>
    <property type="match status" value="3"/>
</dbReference>
<dbReference type="PANTHER" id="PTHR36842:SF1">
    <property type="entry name" value="PROTEIN TOLB"/>
    <property type="match status" value="1"/>
</dbReference>
<dbReference type="InterPro" id="IPR036388">
    <property type="entry name" value="WH-like_DNA-bd_sf"/>
</dbReference>
<evidence type="ECO:0000256" key="1">
    <source>
        <dbReference type="ARBA" id="ARBA00009820"/>
    </source>
</evidence>
<dbReference type="InterPro" id="IPR016032">
    <property type="entry name" value="Sig_transdc_resp-reg_C-effctor"/>
</dbReference>
<sequence>MFNNNKYRLGEYLVVPERCVVSREGIDTKLELRVMQVLVCLIERAGRPVSRDELIKEVWRGGVVSDNAINRIIALLRSALGDDARSQRVIKTVPKVGYLVVAEIEQINTPLLKTVAAVPESHAAATLSGKAETENKPAFDAATDSPTSDQINQQLATPVKTPPHGSSRSGRLLGFALAGLTVSLAIMGGIQYFSKAPPVENISPIKDVIASLEPLTSLDGQEVDPILSPDGSQLAFSFRPLNEETWRVLVQDLRTGVVSQVAGSFPGKMNGRYPAWAEDGRHLAYLRYDGVARCELVLVDIVSEDEQIVGSCGATNQSSALTFNGRQLFYIDSASIEDFKKIYRLDLDTLQKEQISQPHITGRGDLSFALSPDGSQLAVLRNSGWSDTQIMLFTLSSGEWRSLHKVGYPLRSIAWSGDGKSLIYRAEEGQLHQYNLASGQVTRITKILQEINSPKSNARGQVTAVVGELVEEEIWLWDSPLTTDSSPKPWISSSRRDYRGAISPDGSRAVFVSTKTGLPQIWMREFDGVEHKLTDLKRFSYIDELSFSMDGSMVAGSINGAAFTLDLATAHLNMVPNMTMVRNISFGIKHGELVMTDLSNSSGKIKLVNAFSGEELRVLVIGGYSGRYDWATGDFYFSKKHVRGTWSLRNGVEELITEDFTPVFSEAWLVDNKDMWYLEKDDGQFYLTRQSVNTNEKVRVDIKVKHLSLRNISMSKDRKILLSVLTNSNTDVVYLN</sequence>
<comment type="caution">
    <text evidence="6">The sequence shown here is derived from an EMBL/GenBank/DDBJ whole genome shotgun (WGS) entry which is preliminary data.</text>
</comment>
<dbReference type="CDD" id="cd00383">
    <property type="entry name" value="trans_reg_C"/>
    <property type="match status" value="1"/>
</dbReference>
<dbReference type="AlphaFoldDB" id="A0AAJ1EWG6"/>
<dbReference type="InterPro" id="IPR001867">
    <property type="entry name" value="OmpR/PhoB-type_DNA-bd"/>
</dbReference>
<dbReference type="SUPFAM" id="SSF46894">
    <property type="entry name" value="C-terminal effector domain of the bipartite response regulators"/>
    <property type="match status" value="1"/>
</dbReference>
<comment type="similarity">
    <text evidence="1">Belongs to the TolB family.</text>
</comment>
<evidence type="ECO:0000313" key="6">
    <source>
        <dbReference type="EMBL" id="MCH4292984.1"/>
    </source>
</evidence>
<feature type="domain" description="OmpR/PhoB-type" evidence="5">
    <location>
        <begin position="4"/>
        <end position="102"/>
    </location>
</feature>